<dbReference type="WBParaSite" id="PEQ_0000938601-mRNA-1">
    <property type="protein sequence ID" value="PEQ_0000938601-mRNA-1"/>
    <property type="gene ID" value="PEQ_0000938601"/>
</dbReference>
<keyword evidence="1" id="KW-1185">Reference proteome</keyword>
<reference evidence="2" key="1">
    <citation type="submission" date="2022-11" db="UniProtKB">
        <authorList>
            <consortium name="WormBaseParasite"/>
        </authorList>
    </citation>
    <scope>IDENTIFICATION</scope>
</reference>
<accession>A0A914S565</accession>
<organism evidence="1 2">
    <name type="scientific">Parascaris equorum</name>
    <name type="common">Equine roundworm</name>
    <dbReference type="NCBI Taxonomy" id="6256"/>
    <lineage>
        <taxon>Eukaryota</taxon>
        <taxon>Metazoa</taxon>
        <taxon>Ecdysozoa</taxon>
        <taxon>Nematoda</taxon>
        <taxon>Chromadorea</taxon>
        <taxon>Rhabditida</taxon>
        <taxon>Spirurina</taxon>
        <taxon>Ascaridomorpha</taxon>
        <taxon>Ascaridoidea</taxon>
        <taxon>Ascarididae</taxon>
        <taxon>Parascaris</taxon>
    </lineage>
</organism>
<evidence type="ECO:0000313" key="1">
    <source>
        <dbReference type="Proteomes" id="UP000887564"/>
    </source>
</evidence>
<protein>
    <submittedName>
        <fullName evidence="2">Uncharacterized protein</fullName>
    </submittedName>
</protein>
<sequence length="135" mass="15163">MMLHTLSEQVSSEADKMILSKYKTAVEKRLRILEKQGLVQAISTTTGARISLRGEFIVMLSVSAHLKQELFHSSLQTYFFSYSGRISTTTKSTFYAVVIDVSSIETASILRACKWQPYRYSLIVSIVFSVILIAA</sequence>
<proteinExistence type="predicted"/>
<name>A0A914S565_PAREQ</name>
<dbReference type="Proteomes" id="UP000887564">
    <property type="component" value="Unplaced"/>
</dbReference>
<evidence type="ECO:0000313" key="2">
    <source>
        <dbReference type="WBParaSite" id="PEQ_0000938601-mRNA-1"/>
    </source>
</evidence>
<dbReference type="AlphaFoldDB" id="A0A914S565"/>